<dbReference type="InterPro" id="IPR006143">
    <property type="entry name" value="RND_pump_MFP"/>
</dbReference>
<dbReference type="Gene3D" id="1.10.287.470">
    <property type="entry name" value="Helix hairpin bin"/>
    <property type="match status" value="1"/>
</dbReference>
<dbReference type="NCBIfam" id="TIGR01730">
    <property type="entry name" value="RND_mfp"/>
    <property type="match status" value="1"/>
</dbReference>
<proteinExistence type="inferred from homology"/>
<accession>A0A432WIH2</accession>
<comment type="caution">
    <text evidence="6">The sequence shown here is derived from an EMBL/GenBank/DDBJ whole genome shotgun (WGS) entry which is preliminary data.</text>
</comment>
<dbReference type="RefSeq" id="WP_126776827.1">
    <property type="nucleotide sequence ID" value="NZ_PIPM01000005.1"/>
</dbReference>
<protein>
    <submittedName>
        <fullName evidence="6">Efflux RND transporter periplasmic adaptor subunit</fullName>
    </submittedName>
</protein>
<evidence type="ECO:0000259" key="3">
    <source>
        <dbReference type="Pfam" id="PF25954"/>
    </source>
</evidence>
<dbReference type="GO" id="GO:1990281">
    <property type="term" value="C:efflux pump complex"/>
    <property type="evidence" value="ECO:0007669"/>
    <property type="project" value="TreeGrafter"/>
</dbReference>
<comment type="similarity">
    <text evidence="1">Belongs to the membrane fusion protein (MFP) (TC 8.A.1) family.</text>
</comment>
<dbReference type="InterPro" id="IPR058627">
    <property type="entry name" value="MdtA-like_C"/>
</dbReference>
<evidence type="ECO:0000313" key="7">
    <source>
        <dbReference type="Proteomes" id="UP000288405"/>
    </source>
</evidence>
<dbReference type="Gene3D" id="2.40.30.170">
    <property type="match status" value="1"/>
</dbReference>
<name>A0A432WIH2_9GAMM</name>
<evidence type="ECO:0000256" key="2">
    <source>
        <dbReference type="SAM" id="Coils"/>
    </source>
</evidence>
<dbReference type="InterPro" id="IPR058647">
    <property type="entry name" value="BSH_CzcB-like"/>
</dbReference>
<gene>
    <name evidence="6" type="ORF">CWE11_06665</name>
</gene>
<evidence type="ECO:0000256" key="1">
    <source>
        <dbReference type="ARBA" id="ARBA00009477"/>
    </source>
</evidence>
<keyword evidence="7" id="KW-1185">Reference proteome</keyword>
<dbReference type="AlphaFoldDB" id="A0A432WIH2"/>
<dbReference type="Gene3D" id="2.40.50.100">
    <property type="match status" value="1"/>
</dbReference>
<sequence length="367" mass="40538">MVRHINRIGLLSIGILVLLAGCRADQHTPTELPLRPVKVLTVGADEGAEIRRFPAVVEATQTAHLTFRVGGELQSLPARPGQSVNQGELIAALDPTDYELAVAQARARAELADTQFERLERLLAQNIISQSQFDEARAERQVARANLDTAEANLRYTQLKAPFSGVIANLHVESFENIAPQQPIVTLHVDDMIDVSIQVPERLFAQVRRETDYQPDIEFDSLPGQIFQGQLREWDRIADPATNTYRVVFTLPKPDTGNILPGMTASVVIDSRQVLPQLADAVRIPIAAVFMPPERPLAAQERMVWVFQPTEGTTGILEMRRVTLGQAASSDVVVVAGLAAGEQIVVAGVHQLRDGQRVRRWERERGL</sequence>
<dbReference type="PROSITE" id="PS51257">
    <property type="entry name" value="PROKAR_LIPOPROTEIN"/>
    <property type="match status" value="1"/>
</dbReference>
<dbReference type="Pfam" id="PF25973">
    <property type="entry name" value="BSH_CzcB"/>
    <property type="match status" value="1"/>
</dbReference>
<evidence type="ECO:0000313" key="6">
    <source>
        <dbReference type="EMBL" id="RUO33517.1"/>
    </source>
</evidence>
<feature type="domain" description="CzcB-like barrel-sandwich hybrid" evidence="5">
    <location>
        <begin position="61"/>
        <end position="186"/>
    </location>
</feature>
<dbReference type="OrthoDB" id="1185083at2"/>
<dbReference type="Pfam" id="PF25954">
    <property type="entry name" value="Beta-barrel_RND_2"/>
    <property type="match status" value="1"/>
</dbReference>
<dbReference type="EMBL" id="PIPM01000005">
    <property type="protein sequence ID" value="RUO33517.1"/>
    <property type="molecule type" value="Genomic_DNA"/>
</dbReference>
<feature type="domain" description="Multidrug resistance protein MdtA-like C-terminal permuted SH3" evidence="4">
    <location>
        <begin position="280"/>
        <end position="349"/>
    </location>
</feature>
<organism evidence="6 7">
    <name type="scientific">Aliidiomarina sanyensis</name>
    <dbReference type="NCBI Taxonomy" id="1249555"/>
    <lineage>
        <taxon>Bacteria</taxon>
        <taxon>Pseudomonadati</taxon>
        <taxon>Pseudomonadota</taxon>
        <taxon>Gammaproteobacteria</taxon>
        <taxon>Alteromonadales</taxon>
        <taxon>Idiomarinaceae</taxon>
        <taxon>Aliidiomarina</taxon>
    </lineage>
</organism>
<keyword evidence="2" id="KW-0175">Coiled coil</keyword>
<dbReference type="PANTHER" id="PTHR30469:SF20">
    <property type="entry name" value="EFFLUX RND TRANSPORTER PERIPLASMIC ADAPTOR SUBUNIT"/>
    <property type="match status" value="1"/>
</dbReference>
<dbReference type="InterPro" id="IPR058792">
    <property type="entry name" value="Beta-barrel_RND_2"/>
</dbReference>
<feature type="domain" description="CusB-like beta-barrel" evidence="3">
    <location>
        <begin position="195"/>
        <end position="271"/>
    </location>
</feature>
<feature type="coiled-coil region" evidence="2">
    <location>
        <begin position="102"/>
        <end position="153"/>
    </location>
</feature>
<evidence type="ECO:0000259" key="5">
    <source>
        <dbReference type="Pfam" id="PF25973"/>
    </source>
</evidence>
<dbReference type="Proteomes" id="UP000288405">
    <property type="component" value="Unassembled WGS sequence"/>
</dbReference>
<evidence type="ECO:0000259" key="4">
    <source>
        <dbReference type="Pfam" id="PF25967"/>
    </source>
</evidence>
<dbReference type="Gene3D" id="2.40.420.20">
    <property type="match status" value="1"/>
</dbReference>
<dbReference type="PANTHER" id="PTHR30469">
    <property type="entry name" value="MULTIDRUG RESISTANCE PROTEIN MDTA"/>
    <property type="match status" value="1"/>
</dbReference>
<reference evidence="6 7" key="1">
    <citation type="journal article" date="2011" name="Front. Microbiol.">
        <title>Genomic signatures of strain selection and enhancement in Bacillus atrophaeus var. globigii, a historical biowarfare simulant.</title>
        <authorList>
            <person name="Gibbons H.S."/>
            <person name="Broomall S.M."/>
            <person name="McNew L.A."/>
            <person name="Daligault H."/>
            <person name="Chapman C."/>
            <person name="Bruce D."/>
            <person name="Karavis M."/>
            <person name="Krepps M."/>
            <person name="McGregor P.A."/>
            <person name="Hong C."/>
            <person name="Park K.H."/>
            <person name="Akmal A."/>
            <person name="Feldman A."/>
            <person name="Lin J.S."/>
            <person name="Chang W.E."/>
            <person name="Higgs B.W."/>
            <person name="Demirev P."/>
            <person name="Lindquist J."/>
            <person name="Liem A."/>
            <person name="Fochler E."/>
            <person name="Read T.D."/>
            <person name="Tapia R."/>
            <person name="Johnson S."/>
            <person name="Bishop-Lilly K.A."/>
            <person name="Detter C."/>
            <person name="Han C."/>
            <person name="Sozhamannan S."/>
            <person name="Rosenzweig C.N."/>
            <person name="Skowronski E.W."/>
        </authorList>
    </citation>
    <scope>NUCLEOTIDE SEQUENCE [LARGE SCALE GENOMIC DNA]</scope>
    <source>
        <strain evidence="6 7">GYP-17</strain>
    </source>
</reference>
<dbReference type="Pfam" id="PF25967">
    <property type="entry name" value="RND-MFP_C"/>
    <property type="match status" value="1"/>
</dbReference>
<dbReference type="GO" id="GO:0015562">
    <property type="term" value="F:efflux transmembrane transporter activity"/>
    <property type="evidence" value="ECO:0007669"/>
    <property type="project" value="TreeGrafter"/>
</dbReference>
<dbReference type="SUPFAM" id="SSF111369">
    <property type="entry name" value="HlyD-like secretion proteins"/>
    <property type="match status" value="1"/>
</dbReference>